<dbReference type="InterPro" id="IPR009325">
    <property type="entry name" value="DUF983"/>
</dbReference>
<keyword evidence="3" id="KW-1185">Reference proteome</keyword>
<sequence length="131" mass="14870">MANKGSKLYSIFAMKCPRCNEGDLFPPGTFYSPSRFSEMYSACPCCGQTYEPEPGFYYGAMYVSFAISTAIFLGVLFVLYFLVDEITFTMVLTSILVIVIGLLPVTFRLSRSMWLNIFVHYEGPCNQIRKK</sequence>
<dbReference type="AlphaFoldDB" id="A0A5N1JA14"/>
<organism evidence="2 3">
    <name type="scientific">Adhaeribacter soli</name>
    <dbReference type="NCBI Taxonomy" id="2607655"/>
    <lineage>
        <taxon>Bacteria</taxon>
        <taxon>Pseudomonadati</taxon>
        <taxon>Bacteroidota</taxon>
        <taxon>Cytophagia</taxon>
        <taxon>Cytophagales</taxon>
        <taxon>Hymenobacteraceae</taxon>
        <taxon>Adhaeribacter</taxon>
    </lineage>
</organism>
<protein>
    <submittedName>
        <fullName evidence="2">DUF983 domain-containing protein</fullName>
    </submittedName>
</protein>
<evidence type="ECO:0000313" key="2">
    <source>
        <dbReference type="EMBL" id="KAA9345848.1"/>
    </source>
</evidence>
<dbReference type="Pfam" id="PF06170">
    <property type="entry name" value="DUF983"/>
    <property type="match status" value="1"/>
</dbReference>
<keyword evidence="1" id="KW-1133">Transmembrane helix</keyword>
<keyword evidence="1" id="KW-0472">Membrane</keyword>
<name>A0A5N1JA14_9BACT</name>
<proteinExistence type="predicted"/>
<accession>A0A5N1JA14</accession>
<evidence type="ECO:0000256" key="1">
    <source>
        <dbReference type="SAM" id="Phobius"/>
    </source>
</evidence>
<dbReference type="Proteomes" id="UP000326570">
    <property type="component" value="Unassembled WGS sequence"/>
</dbReference>
<evidence type="ECO:0000313" key="3">
    <source>
        <dbReference type="Proteomes" id="UP000326570"/>
    </source>
</evidence>
<keyword evidence="1" id="KW-0812">Transmembrane</keyword>
<dbReference type="EMBL" id="VTWT01000001">
    <property type="protein sequence ID" value="KAA9345848.1"/>
    <property type="molecule type" value="Genomic_DNA"/>
</dbReference>
<gene>
    <name evidence="2" type="ORF">F0P94_01840</name>
</gene>
<comment type="caution">
    <text evidence="2">The sequence shown here is derived from an EMBL/GenBank/DDBJ whole genome shotgun (WGS) entry which is preliminary data.</text>
</comment>
<feature type="transmembrane region" description="Helical" evidence="1">
    <location>
        <begin position="88"/>
        <end position="107"/>
    </location>
</feature>
<feature type="transmembrane region" description="Helical" evidence="1">
    <location>
        <begin position="60"/>
        <end position="82"/>
    </location>
</feature>
<reference evidence="2 3" key="1">
    <citation type="submission" date="2019-09" db="EMBL/GenBank/DDBJ databases">
        <title>Genome sequence of Adhaeribacter sp. M2.</title>
        <authorList>
            <person name="Srinivasan S."/>
        </authorList>
    </citation>
    <scope>NUCLEOTIDE SEQUENCE [LARGE SCALE GENOMIC DNA]</scope>
    <source>
        <strain evidence="2 3">M2</strain>
    </source>
</reference>